<reference evidence="1" key="1">
    <citation type="journal article" date="2024" name="Int. J. Syst. Evol. Microbiol.">
        <title>Brooklawnia propionicigenes sp. nov., a facultatively anaerobic, propionate-producing bacterium isolated from a methanogenic reactor treating waste from cattle farms.</title>
        <authorList>
            <person name="Akita Y."/>
            <person name="Ueki A."/>
            <person name="Tonouchi A."/>
            <person name="Sugawara Y."/>
            <person name="Honma S."/>
            <person name="Kaku N."/>
            <person name="Ueki K."/>
        </authorList>
    </citation>
    <scope>NUCLEOTIDE SEQUENCE</scope>
    <source>
        <strain evidence="1">SH051</strain>
    </source>
</reference>
<sequence length="111" mass="12812">MDSVNAIGRFFSRTRRRASTAKQDRGLDDATRSVLGDFIKQRRGVEGWVESATRFNKPSLLLIAYDGEWIRRSIPSAAWAFDFCAKHDIPAYQAGVVPYPQRKRDWDARHR</sequence>
<keyword evidence="2" id="KW-1185">Reference proteome</keyword>
<dbReference type="EMBL" id="AP028056">
    <property type="protein sequence ID" value="BEH01293.1"/>
    <property type="molecule type" value="Genomic_DNA"/>
</dbReference>
<dbReference type="KEGG" id="broo:brsh051_05740"/>
<evidence type="ECO:0000313" key="2">
    <source>
        <dbReference type="Proteomes" id="UP001431656"/>
    </source>
</evidence>
<organism evidence="1 2">
    <name type="scientific">Brooklawnia propionicigenes</name>
    <dbReference type="NCBI Taxonomy" id="3041175"/>
    <lineage>
        <taxon>Bacteria</taxon>
        <taxon>Bacillati</taxon>
        <taxon>Actinomycetota</taxon>
        <taxon>Actinomycetes</taxon>
        <taxon>Propionibacteriales</taxon>
        <taxon>Propionibacteriaceae</taxon>
        <taxon>Brooklawnia</taxon>
    </lineage>
</organism>
<protein>
    <submittedName>
        <fullName evidence="1">Uncharacterized protein</fullName>
    </submittedName>
</protein>
<evidence type="ECO:0000313" key="1">
    <source>
        <dbReference type="EMBL" id="BEH01293.1"/>
    </source>
</evidence>
<proteinExistence type="predicted"/>
<dbReference type="AlphaFoldDB" id="A0AAN0K624"/>
<name>A0AAN0K624_9ACTN</name>
<dbReference type="Proteomes" id="UP001431656">
    <property type="component" value="Chromosome"/>
</dbReference>
<accession>A0AAN0K624</accession>
<gene>
    <name evidence="1" type="ORF">brsh051_05740</name>
</gene>